<dbReference type="GO" id="GO:0042043">
    <property type="term" value="F:neurexin family protein binding"/>
    <property type="evidence" value="ECO:0007669"/>
    <property type="project" value="TreeGrafter"/>
</dbReference>
<dbReference type="SUPFAM" id="SSF49562">
    <property type="entry name" value="C2 domain (Calcium/lipid-binding domain, CaLB)"/>
    <property type="match status" value="2"/>
</dbReference>
<evidence type="ECO:0000256" key="5">
    <source>
        <dbReference type="ARBA" id="ARBA00022553"/>
    </source>
</evidence>
<keyword evidence="6" id="KW-0677">Repeat</keyword>
<evidence type="ECO:0000313" key="13">
    <source>
        <dbReference type="EMBL" id="KAJ8383363.1"/>
    </source>
</evidence>
<dbReference type="FunFam" id="2.60.40.150:FF:000006">
    <property type="entry name" value="Synaptotagmin-like 5, isoform CRA_a"/>
    <property type="match status" value="1"/>
</dbReference>
<keyword evidence="14" id="KW-1185">Reference proteome</keyword>
<evidence type="ECO:0000313" key="14">
    <source>
        <dbReference type="Proteomes" id="UP001221898"/>
    </source>
</evidence>
<dbReference type="AlphaFoldDB" id="A0AAD7RFI8"/>
<feature type="region of interest" description="Disordered" evidence="10">
    <location>
        <begin position="237"/>
        <end position="327"/>
    </location>
</feature>
<evidence type="ECO:0000256" key="7">
    <source>
        <dbReference type="ARBA" id="ARBA00023136"/>
    </source>
</evidence>
<dbReference type="InterPro" id="IPR010911">
    <property type="entry name" value="Rab_BD"/>
</dbReference>
<dbReference type="CDD" id="cd04020">
    <property type="entry name" value="C2B_SLP_1-2-3-4"/>
    <property type="match status" value="1"/>
</dbReference>
<dbReference type="FunFam" id="2.60.40.150:FF:000108">
    <property type="entry name" value="Synaptotagmin like 1"/>
    <property type="match status" value="1"/>
</dbReference>
<dbReference type="GO" id="GO:0070382">
    <property type="term" value="C:exocytic vesicle"/>
    <property type="evidence" value="ECO:0007669"/>
    <property type="project" value="TreeGrafter"/>
</dbReference>
<dbReference type="InterPro" id="IPR043567">
    <property type="entry name" value="SYTL1-5_C2B"/>
</dbReference>
<comment type="subcellular location">
    <subcellularLocation>
        <location evidence="2">Cell membrane</location>
    </subcellularLocation>
    <subcellularLocation>
        <location evidence="1">Endomembrane system</location>
        <topology evidence="1">Peripheral membrane protein</topology>
    </subcellularLocation>
</comment>
<organism evidence="13 14">
    <name type="scientific">Aldrovandia affinis</name>
    <dbReference type="NCBI Taxonomy" id="143900"/>
    <lineage>
        <taxon>Eukaryota</taxon>
        <taxon>Metazoa</taxon>
        <taxon>Chordata</taxon>
        <taxon>Craniata</taxon>
        <taxon>Vertebrata</taxon>
        <taxon>Euteleostomi</taxon>
        <taxon>Actinopterygii</taxon>
        <taxon>Neopterygii</taxon>
        <taxon>Teleostei</taxon>
        <taxon>Notacanthiformes</taxon>
        <taxon>Halosauridae</taxon>
        <taxon>Aldrovandia</taxon>
    </lineage>
</organism>
<dbReference type="PROSITE" id="PS50004">
    <property type="entry name" value="C2"/>
    <property type="match status" value="2"/>
</dbReference>
<dbReference type="Gene3D" id="6.10.250.3000">
    <property type="match status" value="1"/>
</dbReference>
<evidence type="ECO:0000259" key="11">
    <source>
        <dbReference type="PROSITE" id="PS50004"/>
    </source>
</evidence>
<keyword evidence="4" id="KW-0268">Exocytosis</keyword>
<feature type="compositionally biased region" description="Polar residues" evidence="10">
    <location>
        <begin position="288"/>
        <end position="314"/>
    </location>
</feature>
<evidence type="ECO:0000256" key="4">
    <source>
        <dbReference type="ARBA" id="ARBA00022483"/>
    </source>
</evidence>
<comment type="caution">
    <text evidence="13">The sequence shown here is derived from an EMBL/GenBank/DDBJ whole genome shotgun (WGS) entry which is preliminary data.</text>
</comment>
<keyword evidence="3" id="KW-1003">Cell membrane</keyword>
<proteinExistence type="predicted"/>
<dbReference type="InterPro" id="IPR035892">
    <property type="entry name" value="C2_domain_sf"/>
</dbReference>
<gene>
    <name evidence="13" type="ORF">AAFF_G00221530</name>
</gene>
<dbReference type="SMART" id="SM00239">
    <property type="entry name" value="C2"/>
    <property type="match status" value="2"/>
</dbReference>
<dbReference type="CDD" id="cd08393">
    <property type="entry name" value="C2A_SLP-1_2"/>
    <property type="match status" value="1"/>
</dbReference>
<dbReference type="Pfam" id="PF00168">
    <property type="entry name" value="C2"/>
    <property type="match status" value="2"/>
</dbReference>
<evidence type="ECO:0000259" key="12">
    <source>
        <dbReference type="PROSITE" id="PS50916"/>
    </source>
</evidence>
<dbReference type="EMBL" id="JAINUG010000295">
    <property type="protein sequence ID" value="KAJ8383363.1"/>
    <property type="molecule type" value="Genomic_DNA"/>
</dbReference>
<dbReference type="InterPro" id="IPR000008">
    <property type="entry name" value="C2_dom"/>
</dbReference>
<feature type="compositionally biased region" description="Polar residues" evidence="10">
    <location>
        <begin position="215"/>
        <end position="224"/>
    </location>
</feature>
<keyword evidence="5" id="KW-0597">Phosphoprotein</keyword>
<evidence type="ECO:0000256" key="9">
    <source>
        <dbReference type="ARBA" id="ARBA00075525"/>
    </source>
</evidence>
<feature type="compositionally biased region" description="Basic and acidic residues" evidence="10">
    <location>
        <begin position="261"/>
        <end position="282"/>
    </location>
</feature>
<dbReference type="PANTHER" id="PTHR45716:SF3">
    <property type="entry name" value="SYNAPTOTAGMIN-LIKE PROTEIN 1"/>
    <property type="match status" value="1"/>
</dbReference>
<dbReference type="GO" id="GO:0005886">
    <property type="term" value="C:plasma membrane"/>
    <property type="evidence" value="ECO:0007669"/>
    <property type="project" value="UniProtKB-SubCell"/>
</dbReference>
<dbReference type="Gene3D" id="2.60.40.150">
    <property type="entry name" value="C2 domain"/>
    <property type="match status" value="2"/>
</dbReference>
<feature type="region of interest" description="Disordered" evidence="10">
    <location>
        <begin position="82"/>
        <end position="136"/>
    </location>
</feature>
<feature type="compositionally biased region" description="Polar residues" evidence="10">
    <location>
        <begin position="182"/>
        <end position="192"/>
    </location>
</feature>
<feature type="domain" description="C2" evidence="11">
    <location>
        <begin position="715"/>
        <end position="844"/>
    </location>
</feature>
<feature type="domain" description="C2" evidence="11">
    <location>
        <begin position="579"/>
        <end position="700"/>
    </location>
</feature>
<sequence length="879" mass="97754">MRSNRDVSSDLDLRFLSADEESTIRQVLQRDDKLRKQETGRVRQLRLSIADPQHLKVMTGQWFDDLRSQRYGRQADATDIVRSSIRRKKTPGSNPFSKDGETRDTEDEAEGRDQPTETPGCHPTFTRSQLPAPLEQEGDAVEEIALDNDIPSVDVLGWTYPHYRADKQITSYGNSLNACVPPSQESSFMSHTTDIDSHSSNPKSSNGSEAGFSQAEDTVNESGTVTWSEMKVNNAKIERKEPKVSSRETAHLHEAGQTAGRPEETCRVGFEDSDHSLGRDRPGVASLGPNQHVSPGVSESWSWWPDQGTSSESLNMKPAEGHSLMTRPSCEETHNVKGIGLLLASGASEPVKWLQPALDIKPENCGSRAESVRLEEDSPSTVGEPEVQPVEDNASMTDTPNTFFSACALDAVMDVPGTENFPEKDSPPDGIVEMAESKVRELHSGEFSQKPEPAYSHTCEDRPEQEVIQESAKPSIPKIVVISTVSSMPEDADRLERQAAGPKVLLPGDLAVIPFGSSLFADSWEDKDLDSEDDCSSVSSMGSDLGRRGYSGSTLSISERSSSMLSVYSDAGDFGNLAVQGAVEFSLRHSSSGELVITVEQCQDLALANARKQRTDPYVKTYLYPDKSRLSKRKTSIKKRTVNPVYGELLKYKVKKEDLRGRTLNLSVWHNDSRGRNVFLGQVEVDFKTWDWGFEALTWYNLLPKNVDILEPPECHGRLTVALKYVPPGSIGGGRPGTSEIHIWLREARDLRLLKPRGVDSFVKCYMLPDVSRKSRQKTRVVKKSQHPVYNHAMVYDGFRPGEVREACCELSIWDQNTLSNQFLGGVRLSLGTGKSYGKKVDWMDSANQEVELWEKMLSNPNIWVEEEVPLRSSMTPRK</sequence>
<feature type="region of interest" description="Disordered" evidence="10">
    <location>
        <begin position="531"/>
        <end position="553"/>
    </location>
</feature>
<evidence type="ECO:0000256" key="6">
    <source>
        <dbReference type="ARBA" id="ARBA00022737"/>
    </source>
</evidence>
<name>A0AAD7RFI8_9TELE</name>
<dbReference type="GO" id="GO:0006887">
    <property type="term" value="P:exocytosis"/>
    <property type="evidence" value="ECO:0007669"/>
    <property type="project" value="UniProtKB-KW"/>
</dbReference>
<protein>
    <recommendedName>
        <fullName evidence="8">Synaptotagmin-like protein 1</fullName>
    </recommendedName>
    <alternativeName>
        <fullName evidence="9">Exophilin-7</fullName>
    </alternativeName>
</protein>
<dbReference type="PROSITE" id="PS50916">
    <property type="entry name" value="RABBD"/>
    <property type="match status" value="1"/>
</dbReference>
<dbReference type="Proteomes" id="UP001221898">
    <property type="component" value="Unassembled WGS sequence"/>
</dbReference>
<feature type="compositionally biased region" description="Low complexity" evidence="10">
    <location>
        <begin position="198"/>
        <end position="208"/>
    </location>
</feature>
<feature type="compositionally biased region" description="Basic and acidic residues" evidence="10">
    <location>
        <begin position="237"/>
        <end position="254"/>
    </location>
</feature>
<feature type="region of interest" description="Disordered" evidence="10">
    <location>
        <begin position="371"/>
        <end position="397"/>
    </location>
</feature>
<dbReference type="PANTHER" id="PTHR45716">
    <property type="entry name" value="BITESIZE, ISOFORM I"/>
    <property type="match status" value="1"/>
</dbReference>
<evidence type="ECO:0000256" key="8">
    <source>
        <dbReference type="ARBA" id="ARBA00072163"/>
    </source>
</evidence>
<feature type="region of interest" description="Disordered" evidence="10">
    <location>
        <begin position="182"/>
        <end position="224"/>
    </location>
</feature>
<keyword evidence="7" id="KW-0472">Membrane</keyword>
<evidence type="ECO:0000256" key="3">
    <source>
        <dbReference type="ARBA" id="ARBA00022475"/>
    </source>
</evidence>
<accession>A0AAD7RFI8</accession>
<evidence type="ECO:0000256" key="1">
    <source>
        <dbReference type="ARBA" id="ARBA00004184"/>
    </source>
</evidence>
<reference evidence="13" key="1">
    <citation type="journal article" date="2023" name="Science">
        <title>Genome structures resolve the early diversification of teleost fishes.</title>
        <authorList>
            <person name="Parey E."/>
            <person name="Louis A."/>
            <person name="Montfort J."/>
            <person name="Bouchez O."/>
            <person name="Roques C."/>
            <person name="Iampietro C."/>
            <person name="Lluch J."/>
            <person name="Castinel A."/>
            <person name="Donnadieu C."/>
            <person name="Desvignes T."/>
            <person name="Floi Bucao C."/>
            <person name="Jouanno E."/>
            <person name="Wen M."/>
            <person name="Mejri S."/>
            <person name="Dirks R."/>
            <person name="Jansen H."/>
            <person name="Henkel C."/>
            <person name="Chen W.J."/>
            <person name="Zahm M."/>
            <person name="Cabau C."/>
            <person name="Klopp C."/>
            <person name="Thompson A.W."/>
            <person name="Robinson-Rechavi M."/>
            <person name="Braasch I."/>
            <person name="Lecointre G."/>
            <person name="Bobe J."/>
            <person name="Postlethwait J.H."/>
            <person name="Berthelot C."/>
            <person name="Roest Crollius H."/>
            <person name="Guiguen Y."/>
        </authorList>
    </citation>
    <scope>NUCLEOTIDE SEQUENCE</scope>
    <source>
        <strain evidence="13">NC1722</strain>
    </source>
</reference>
<feature type="domain" description="RabBD" evidence="12">
    <location>
        <begin position="10"/>
        <end position="66"/>
    </location>
</feature>
<dbReference type="GO" id="GO:0006886">
    <property type="term" value="P:intracellular protein transport"/>
    <property type="evidence" value="ECO:0007669"/>
    <property type="project" value="InterPro"/>
</dbReference>
<dbReference type="GO" id="GO:0031267">
    <property type="term" value="F:small GTPase binding"/>
    <property type="evidence" value="ECO:0007669"/>
    <property type="project" value="InterPro"/>
</dbReference>
<evidence type="ECO:0000256" key="2">
    <source>
        <dbReference type="ARBA" id="ARBA00004236"/>
    </source>
</evidence>
<evidence type="ECO:0000256" key="10">
    <source>
        <dbReference type="SAM" id="MobiDB-lite"/>
    </source>
</evidence>